<proteinExistence type="predicted"/>
<evidence type="ECO:0000313" key="2">
    <source>
        <dbReference type="Proteomes" id="UP000821845"/>
    </source>
</evidence>
<name>A0ACB7TBU1_HYAAI</name>
<sequence length="168" mass="18436">MYPIHARTTASDLRSDGQERDRGKCVCFGTGSLAPRGRATGFLAQGVMLANGLLAQPRLVVRGPLDCRVQERKCERAGSVVRPVVDPAEEGPFRGDYAKPDPVRRGQCLARADRRSTTSAAPYLRNPPSSHRECRSRLAAHHWRTLTRIDGSRTKCGPALSTETKRTA</sequence>
<keyword evidence="2" id="KW-1185">Reference proteome</keyword>
<reference evidence="1" key="1">
    <citation type="submission" date="2020-05" db="EMBL/GenBank/DDBJ databases">
        <title>Large-scale comparative analyses of tick genomes elucidate their genetic diversity and vector capacities.</title>
        <authorList>
            <person name="Jia N."/>
            <person name="Wang J."/>
            <person name="Shi W."/>
            <person name="Du L."/>
            <person name="Sun Y."/>
            <person name="Zhan W."/>
            <person name="Jiang J."/>
            <person name="Wang Q."/>
            <person name="Zhang B."/>
            <person name="Ji P."/>
            <person name="Sakyi L.B."/>
            <person name="Cui X."/>
            <person name="Yuan T."/>
            <person name="Jiang B."/>
            <person name="Yang W."/>
            <person name="Lam T.T.-Y."/>
            <person name="Chang Q."/>
            <person name="Ding S."/>
            <person name="Wang X."/>
            <person name="Zhu J."/>
            <person name="Ruan X."/>
            <person name="Zhao L."/>
            <person name="Wei J."/>
            <person name="Que T."/>
            <person name="Du C."/>
            <person name="Cheng J."/>
            <person name="Dai P."/>
            <person name="Han X."/>
            <person name="Huang E."/>
            <person name="Gao Y."/>
            <person name="Liu J."/>
            <person name="Shao H."/>
            <person name="Ye R."/>
            <person name="Li L."/>
            <person name="Wei W."/>
            <person name="Wang X."/>
            <person name="Wang C."/>
            <person name="Yang T."/>
            <person name="Huo Q."/>
            <person name="Li W."/>
            <person name="Guo W."/>
            <person name="Chen H."/>
            <person name="Zhou L."/>
            <person name="Ni X."/>
            <person name="Tian J."/>
            <person name="Zhou Y."/>
            <person name="Sheng Y."/>
            <person name="Liu T."/>
            <person name="Pan Y."/>
            <person name="Xia L."/>
            <person name="Li J."/>
            <person name="Zhao F."/>
            <person name="Cao W."/>
        </authorList>
    </citation>
    <scope>NUCLEOTIDE SEQUENCE</scope>
    <source>
        <strain evidence="1">Hyas-2018</strain>
    </source>
</reference>
<comment type="caution">
    <text evidence="1">The sequence shown here is derived from an EMBL/GenBank/DDBJ whole genome shotgun (WGS) entry which is preliminary data.</text>
</comment>
<accession>A0ACB7TBU1</accession>
<evidence type="ECO:0000313" key="1">
    <source>
        <dbReference type="EMBL" id="KAH6944533.1"/>
    </source>
</evidence>
<dbReference type="Proteomes" id="UP000821845">
    <property type="component" value="Chromosome 1"/>
</dbReference>
<gene>
    <name evidence="1" type="ORF">HPB50_003823</name>
</gene>
<organism evidence="1 2">
    <name type="scientific">Hyalomma asiaticum</name>
    <name type="common">Tick</name>
    <dbReference type="NCBI Taxonomy" id="266040"/>
    <lineage>
        <taxon>Eukaryota</taxon>
        <taxon>Metazoa</taxon>
        <taxon>Ecdysozoa</taxon>
        <taxon>Arthropoda</taxon>
        <taxon>Chelicerata</taxon>
        <taxon>Arachnida</taxon>
        <taxon>Acari</taxon>
        <taxon>Parasitiformes</taxon>
        <taxon>Ixodida</taxon>
        <taxon>Ixodoidea</taxon>
        <taxon>Ixodidae</taxon>
        <taxon>Hyalomminae</taxon>
        <taxon>Hyalomma</taxon>
    </lineage>
</organism>
<protein>
    <submittedName>
        <fullName evidence="1">Uncharacterized protein</fullName>
    </submittedName>
</protein>
<dbReference type="EMBL" id="CM023481">
    <property type="protein sequence ID" value="KAH6944533.1"/>
    <property type="molecule type" value="Genomic_DNA"/>
</dbReference>